<dbReference type="InterPro" id="IPR007833">
    <property type="entry name" value="Capsule_polysaccharide_synth"/>
</dbReference>
<dbReference type="GO" id="GO:0000271">
    <property type="term" value="P:polysaccharide biosynthetic process"/>
    <property type="evidence" value="ECO:0007669"/>
    <property type="project" value="InterPro"/>
</dbReference>
<reference evidence="1 4" key="1">
    <citation type="submission" date="2021-01" db="EMBL/GenBank/DDBJ databases">
        <title>Diatom-associated Roseobacters Show Island Model of Population Structure.</title>
        <authorList>
            <person name="Qu L."/>
            <person name="Feng X."/>
            <person name="Chen Y."/>
            <person name="Li L."/>
            <person name="Wang X."/>
            <person name="Hu Z."/>
            <person name="Wang H."/>
            <person name="Luo H."/>
        </authorList>
    </citation>
    <scope>NUCLEOTIDE SEQUENCE</scope>
    <source>
        <strain evidence="2 4">CC28-63</strain>
        <strain evidence="1">CC28-69</strain>
    </source>
</reference>
<dbReference type="CDD" id="cd16439">
    <property type="entry name" value="beta_Kdo_transferase_KpsC_2"/>
    <property type="match status" value="1"/>
</dbReference>
<comment type="caution">
    <text evidence="1">The sequence shown here is derived from an EMBL/GenBank/DDBJ whole genome shotgun (WGS) entry which is preliminary data.</text>
</comment>
<dbReference type="GO" id="GO:0015774">
    <property type="term" value="P:polysaccharide transport"/>
    <property type="evidence" value="ECO:0007669"/>
    <property type="project" value="InterPro"/>
</dbReference>
<evidence type="ECO:0000313" key="2">
    <source>
        <dbReference type="EMBL" id="MBM2415612.1"/>
    </source>
</evidence>
<dbReference type="OrthoDB" id="543755at2"/>
<dbReference type="Proteomes" id="UP000755667">
    <property type="component" value="Unassembled WGS sequence"/>
</dbReference>
<proteinExistence type="predicted"/>
<sequence>MQPPSSLENAGAEMSRRLYVYNSGFLTQARVKRILQLAGWSVTLGRPSKEDWVGVWGAAPSAERGLAVADGRDAQVLRVEDAFLRSLHPGRVSGEPPLGLVLDRTGLHFDASRPSDLETLLINDPLDDSALLNSARDMMARWQRARLSKYSAYEPDLPLPEPGYVLVIDQAEGDASVLASVPGPDMARARFAEMLYFAQTEHPTARILIRSHPETQAGKRAGHYSKDQAQGRVSFVDGAFAPMDLLDGAIAVYTLSSQMGFEAILAGHKPRVFGTPFYAGWGLSEDEHQLIRRQRKLTRAQLFAGAMMRYPVWYDPYHDRLCALERVIGTLEATQRAWIEDRHGWVGRNIRLWKRPHMQAMFGHQKPMRFGTAQSKADVRVMAWGRAAQTGDVCVEDGFIRSQGLGAHLVPPLSLVLDETGIYFDPTRSSQLEALIAKSTSLPDHALARARQIMRRLVSEQVTKYASGAQSPQLEPFEKGPVLLVPGQVEDDASVVLGSPEIQTNAALLKRVRDANADAMILYKPHPDVVAGLRPGIVEDALQWADRVITDIPMASLLPQVNAVWTMTSLAGFEALLRDVPVTTLGLPFYAGWGLTTDLCPTPPRRGQVVSLEMLVHATLIDYPRYFDPVTGQACPIEIVLDRLRDGEVPNAKGLRLLAKAQGILASYASLWRR</sequence>
<evidence type="ECO:0000313" key="1">
    <source>
        <dbReference type="EMBL" id="MBM2410945.1"/>
    </source>
</evidence>
<gene>
    <name evidence="1" type="ORF">JQX41_01405</name>
    <name evidence="2" type="ORF">JQX48_01405</name>
</gene>
<dbReference type="Proteomes" id="UP000809440">
    <property type="component" value="Unassembled WGS sequence"/>
</dbReference>
<evidence type="ECO:0000313" key="4">
    <source>
        <dbReference type="Proteomes" id="UP000809440"/>
    </source>
</evidence>
<name>A0A9Q2NUD6_9RHOB</name>
<organism evidence="1 3">
    <name type="scientific">Marivita cryptomonadis</name>
    <dbReference type="NCBI Taxonomy" id="505252"/>
    <lineage>
        <taxon>Bacteria</taxon>
        <taxon>Pseudomonadati</taxon>
        <taxon>Pseudomonadota</taxon>
        <taxon>Alphaproteobacteria</taxon>
        <taxon>Rhodobacterales</taxon>
        <taxon>Roseobacteraceae</taxon>
        <taxon>Marivita</taxon>
    </lineage>
</organism>
<protein>
    <submittedName>
        <fullName evidence="1">Capsular polysaccharide biosynthesis protein</fullName>
    </submittedName>
</protein>
<keyword evidence="4" id="KW-1185">Reference proteome</keyword>
<evidence type="ECO:0000313" key="3">
    <source>
        <dbReference type="Proteomes" id="UP000755667"/>
    </source>
</evidence>
<dbReference type="AlphaFoldDB" id="A0A9Q2NUD6"/>
<dbReference type="EMBL" id="JAFBXE010000001">
    <property type="protein sequence ID" value="MBM2410945.1"/>
    <property type="molecule type" value="Genomic_DNA"/>
</dbReference>
<dbReference type="EMBL" id="JAFBXF010000001">
    <property type="protein sequence ID" value="MBM2415612.1"/>
    <property type="molecule type" value="Genomic_DNA"/>
</dbReference>
<dbReference type="CDD" id="cd16440">
    <property type="entry name" value="beta_Kdo_transferase_KpsC_1"/>
    <property type="match status" value="1"/>
</dbReference>
<accession>A0A9Q2NUD6</accession>
<dbReference type="Pfam" id="PF05159">
    <property type="entry name" value="Capsule_synth"/>
    <property type="match status" value="4"/>
</dbReference>